<reference evidence="1" key="1">
    <citation type="journal article" date="2012" name="Nat. Genet.">
        <title>Whole-genome sequence of Schistosoma haematobium.</title>
        <authorList>
            <person name="Young N.D."/>
            <person name="Jex A.R."/>
            <person name="Li B."/>
            <person name="Liu S."/>
            <person name="Yang L."/>
            <person name="Xiong Z."/>
            <person name="Li Y."/>
            <person name="Cantacessi C."/>
            <person name="Hall R.S."/>
            <person name="Xu X."/>
            <person name="Chen F."/>
            <person name="Wu X."/>
            <person name="Zerlotini A."/>
            <person name="Oliveira G."/>
            <person name="Hofmann A."/>
            <person name="Zhang G."/>
            <person name="Fang X."/>
            <person name="Kang Y."/>
            <person name="Campbell B.E."/>
            <person name="Loukas A."/>
            <person name="Ranganathan S."/>
            <person name="Rollinson D."/>
            <person name="Rinaldi G."/>
            <person name="Brindley P.J."/>
            <person name="Yang H."/>
            <person name="Wang J."/>
            <person name="Wang J."/>
            <person name="Gasser R.B."/>
        </authorList>
    </citation>
    <scope>NUCLEOTIDE SEQUENCE</scope>
</reference>
<dbReference type="Proteomes" id="UP000471633">
    <property type="component" value="Unassembled WGS sequence"/>
</dbReference>
<evidence type="ECO:0000313" key="2">
    <source>
        <dbReference type="Proteomes" id="UP000471633"/>
    </source>
</evidence>
<reference evidence="1" key="3">
    <citation type="submission" date="2021-06" db="EMBL/GenBank/DDBJ databases">
        <title>Chromosome-level genome assembly for S. haematobium.</title>
        <authorList>
            <person name="Stroehlein A.J."/>
        </authorList>
    </citation>
    <scope>NUCLEOTIDE SEQUENCE</scope>
</reference>
<accession>A0A922S0F2</accession>
<evidence type="ECO:0000313" key="1">
    <source>
        <dbReference type="EMBL" id="KAH9587873.1"/>
    </source>
</evidence>
<sequence length="142" mass="17143">MEYFNSNALLYHVNKSLNKETRNSVDRCDCRTFMIDSCHMHKCQIKYLFNCLDSCSANTVFYRYHLFRCGSILFYHYYVTLLIYKMYNVNIERIAHHFMINQFIEINIMLSFVLYSRNNTYLQGELTTLKLKMILSNNIRHS</sequence>
<reference evidence="1" key="4">
    <citation type="journal article" date="2022" name="PLoS Pathog.">
        <title>Chromosome-level genome of Schistosoma haematobium underpins genome-wide explorations of molecular variation.</title>
        <authorList>
            <person name="Stroehlein A.J."/>
            <person name="Korhonen P.K."/>
            <person name="Lee V.V."/>
            <person name="Ralph S.A."/>
            <person name="Mentink-Kane M."/>
            <person name="You H."/>
            <person name="McManus D.P."/>
            <person name="Tchuente L.T."/>
            <person name="Stothard J.R."/>
            <person name="Kaur P."/>
            <person name="Dudchenko O."/>
            <person name="Aiden E.L."/>
            <person name="Yang B."/>
            <person name="Yang H."/>
            <person name="Emery A.M."/>
            <person name="Webster B.L."/>
            <person name="Brindley P.J."/>
            <person name="Rollinson D."/>
            <person name="Chang B.C.H."/>
            <person name="Gasser R.B."/>
            <person name="Young N.D."/>
        </authorList>
    </citation>
    <scope>NUCLEOTIDE SEQUENCE</scope>
</reference>
<name>A0A922S0F2_SCHHA</name>
<dbReference type="EMBL" id="AMPZ03000003">
    <property type="protein sequence ID" value="KAH9587873.1"/>
    <property type="molecule type" value="Genomic_DNA"/>
</dbReference>
<dbReference type="GeneID" id="75577381"/>
<organism evidence="1 2">
    <name type="scientific">Schistosoma haematobium</name>
    <name type="common">Blood fluke</name>
    <dbReference type="NCBI Taxonomy" id="6185"/>
    <lineage>
        <taxon>Eukaryota</taxon>
        <taxon>Metazoa</taxon>
        <taxon>Spiralia</taxon>
        <taxon>Lophotrochozoa</taxon>
        <taxon>Platyhelminthes</taxon>
        <taxon>Trematoda</taxon>
        <taxon>Digenea</taxon>
        <taxon>Strigeidida</taxon>
        <taxon>Schistosomatoidea</taxon>
        <taxon>Schistosomatidae</taxon>
        <taxon>Schistosoma</taxon>
    </lineage>
</organism>
<gene>
    <name evidence="1" type="ORF">MS3_00005448</name>
</gene>
<reference evidence="1" key="2">
    <citation type="journal article" date="2019" name="Gigascience">
        <title>High-quality Schistosoma haematobium genome achieved by single-molecule and long-range sequencing.</title>
        <authorList>
            <person name="Stroehlein A.J."/>
            <person name="Korhonen P.K."/>
            <person name="Chong T.M."/>
            <person name="Lim Y.L."/>
            <person name="Chan K.G."/>
            <person name="Webster B."/>
            <person name="Rollinson D."/>
            <person name="Brindley P.J."/>
            <person name="Gasser R.B."/>
            <person name="Young N.D."/>
        </authorList>
    </citation>
    <scope>NUCLEOTIDE SEQUENCE</scope>
</reference>
<comment type="caution">
    <text evidence="1">The sequence shown here is derived from an EMBL/GenBank/DDBJ whole genome shotgun (WGS) entry which is preliminary data.</text>
</comment>
<dbReference type="KEGG" id="shx:MS3_00005448"/>
<protein>
    <submittedName>
        <fullName evidence="1">Uncharacterized protein</fullName>
    </submittedName>
</protein>
<dbReference type="CTD" id="75577381"/>
<dbReference type="AlphaFoldDB" id="A0A922S0F2"/>
<keyword evidence="2" id="KW-1185">Reference proteome</keyword>
<dbReference type="RefSeq" id="XP_051069506.1">
    <property type="nucleotide sequence ID" value="XM_051213518.1"/>
</dbReference>
<proteinExistence type="predicted"/>